<dbReference type="EMBL" id="LSBJ02000002">
    <property type="protein sequence ID" value="OAQ70780.1"/>
    <property type="molecule type" value="Genomic_DNA"/>
</dbReference>
<feature type="region of interest" description="Disordered" evidence="1">
    <location>
        <begin position="1"/>
        <end position="38"/>
    </location>
</feature>
<dbReference type="AlphaFoldDB" id="A0A179G005"/>
<feature type="compositionally biased region" description="Basic and acidic residues" evidence="1">
    <location>
        <begin position="25"/>
        <end position="38"/>
    </location>
</feature>
<dbReference type="GeneID" id="28846715"/>
<evidence type="ECO:0000313" key="2">
    <source>
        <dbReference type="EMBL" id="OAQ70780.1"/>
    </source>
</evidence>
<evidence type="ECO:0000313" key="3">
    <source>
        <dbReference type="Proteomes" id="UP000078397"/>
    </source>
</evidence>
<dbReference type="KEGG" id="pchm:VFPPC_03191"/>
<evidence type="ECO:0000256" key="1">
    <source>
        <dbReference type="SAM" id="MobiDB-lite"/>
    </source>
</evidence>
<feature type="region of interest" description="Disordered" evidence="1">
    <location>
        <begin position="76"/>
        <end position="118"/>
    </location>
</feature>
<keyword evidence="3" id="KW-1185">Reference proteome</keyword>
<dbReference type="Proteomes" id="UP000078397">
    <property type="component" value="Unassembled WGS sequence"/>
</dbReference>
<reference evidence="2 3" key="1">
    <citation type="journal article" date="2016" name="PLoS Pathog.">
        <title>Biosynthesis of antibiotic leucinostatins in bio-control fungus Purpureocillium lilacinum and their inhibition on phytophthora revealed by genome mining.</title>
        <authorList>
            <person name="Wang G."/>
            <person name="Liu Z."/>
            <person name="Lin R."/>
            <person name="Li E."/>
            <person name="Mao Z."/>
            <person name="Ling J."/>
            <person name="Yang Y."/>
            <person name="Yin W.B."/>
            <person name="Xie B."/>
        </authorList>
    </citation>
    <scope>NUCLEOTIDE SEQUENCE [LARGE SCALE GENOMIC DNA]</scope>
    <source>
        <strain evidence="2">170</strain>
    </source>
</reference>
<name>A0A179G005_METCM</name>
<feature type="compositionally biased region" description="Gly residues" evidence="1">
    <location>
        <begin position="76"/>
        <end position="90"/>
    </location>
</feature>
<dbReference type="OrthoDB" id="4837859at2759"/>
<dbReference type="RefSeq" id="XP_018147317.1">
    <property type="nucleotide sequence ID" value="XM_018282721.1"/>
</dbReference>
<sequence length="118" mass="12437">MMGSSQSTTKSDQEPNKSKSLYQKYQEKKGPKPISDEDILKYTGKTRAEINDWADTQPGVGKNQLAGKISIGNASGLGGAAAAGGFGGWGPSAEPQGPNRGMKFPPKDLEGKPKLVDE</sequence>
<feature type="compositionally biased region" description="Basic and acidic residues" evidence="1">
    <location>
        <begin position="105"/>
        <end position="118"/>
    </location>
</feature>
<protein>
    <submittedName>
        <fullName evidence="2">Uncharacterized protein</fullName>
    </submittedName>
</protein>
<proteinExistence type="predicted"/>
<gene>
    <name evidence="2" type="ORF">VFPPC_03191</name>
</gene>
<comment type="caution">
    <text evidence="2">The sequence shown here is derived from an EMBL/GenBank/DDBJ whole genome shotgun (WGS) entry which is preliminary data.</text>
</comment>
<accession>A0A179G005</accession>
<feature type="compositionally biased region" description="Polar residues" evidence="1">
    <location>
        <begin position="1"/>
        <end position="10"/>
    </location>
</feature>
<organism evidence="2 3">
    <name type="scientific">Pochonia chlamydosporia 170</name>
    <dbReference type="NCBI Taxonomy" id="1380566"/>
    <lineage>
        <taxon>Eukaryota</taxon>
        <taxon>Fungi</taxon>
        <taxon>Dikarya</taxon>
        <taxon>Ascomycota</taxon>
        <taxon>Pezizomycotina</taxon>
        <taxon>Sordariomycetes</taxon>
        <taxon>Hypocreomycetidae</taxon>
        <taxon>Hypocreales</taxon>
        <taxon>Clavicipitaceae</taxon>
        <taxon>Pochonia</taxon>
    </lineage>
</organism>